<evidence type="ECO:0000313" key="3">
    <source>
        <dbReference type="EMBL" id="KAK9991644.1"/>
    </source>
</evidence>
<keyword evidence="4" id="KW-1185">Reference proteome</keyword>
<sequence>MRKHEGFLSLKRDLALVVQAAHKAEEIVISSHRLAKDEESSSVVVVKAFEVAEKKSQDLAVKLAEVNHDKKSIKAALDVVERQTEAQRKQLCQAKDDLATAKGQIKTLAKKLEEVEKAKEQAEQEGYNVGVAETEEALRAEVSEASSALRSAENVYYLLAIHASGSSSYKVDSASKEVDKGKESPRKTLPPIDIPSEVAEQAEDAEKVDDTPRCLPRMPPKSL</sequence>
<keyword evidence="1" id="KW-0175">Coiled coil</keyword>
<dbReference type="EMBL" id="JAZDWU010000009">
    <property type="protein sequence ID" value="KAK9991644.1"/>
    <property type="molecule type" value="Genomic_DNA"/>
</dbReference>
<feature type="region of interest" description="Disordered" evidence="2">
    <location>
        <begin position="166"/>
        <end position="223"/>
    </location>
</feature>
<dbReference type="Proteomes" id="UP001459277">
    <property type="component" value="Unassembled WGS sequence"/>
</dbReference>
<protein>
    <submittedName>
        <fullName evidence="3">Uncharacterized protein</fullName>
    </submittedName>
</protein>
<name>A0AAW2C0A6_9ROSI</name>
<proteinExistence type="predicted"/>
<feature type="compositionally biased region" description="Basic and acidic residues" evidence="2">
    <location>
        <begin position="173"/>
        <end position="186"/>
    </location>
</feature>
<comment type="caution">
    <text evidence="3">The sequence shown here is derived from an EMBL/GenBank/DDBJ whole genome shotgun (WGS) entry which is preliminary data.</text>
</comment>
<gene>
    <name evidence="3" type="ORF">SO802_026629</name>
</gene>
<feature type="coiled-coil region" evidence="1">
    <location>
        <begin position="63"/>
        <end position="155"/>
    </location>
</feature>
<dbReference type="AlphaFoldDB" id="A0AAW2C0A6"/>
<evidence type="ECO:0000313" key="4">
    <source>
        <dbReference type="Proteomes" id="UP001459277"/>
    </source>
</evidence>
<evidence type="ECO:0000256" key="1">
    <source>
        <dbReference type="SAM" id="Coils"/>
    </source>
</evidence>
<accession>A0AAW2C0A6</accession>
<evidence type="ECO:0000256" key="2">
    <source>
        <dbReference type="SAM" id="MobiDB-lite"/>
    </source>
</evidence>
<organism evidence="3 4">
    <name type="scientific">Lithocarpus litseifolius</name>
    <dbReference type="NCBI Taxonomy" id="425828"/>
    <lineage>
        <taxon>Eukaryota</taxon>
        <taxon>Viridiplantae</taxon>
        <taxon>Streptophyta</taxon>
        <taxon>Embryophyta</taxon>
        <taxon>Tracheophyta</taxon>
        <taxon>Spermatophyta</taxon>
        <taxon>Magnoliopsida</taxon>
        <taxon>eudicotyledons</taxon>
        <taxon>Gunneridae</taxon>
        <taxon>Pentapetalae</taxon>
        <taxon>rosids</taxon>
        <taxon>fabids</taxon>
        <taxon>Fagales</taxon>
        <taxon>Fagaceae</taxon>
        <taxon>Lithocarpus</taxon>
    </lineage>
</organism>
<reference evidence="3 4" key="1">
    <citation type="submission" date="2024-01" db="EMBL/GenBank/DDBJ databases">
        <title>A telomere-to-telomere, gap-free genome of sweet tea (Lithocarpus litseifolius).</title>
        <authorList>
            <person name="Zhou J."/>
        </authorList>
    </citation>
    <scope>NUCLEOTIDE SEQUENCE [LARGE SCALE GENOMIC DNA]</scope>
    <source>
        <strain evidence="3">Zhou-2022a</strain>
        <tissue evidence="3">Leaf</tissue>
    </source>
</reference>